<comment type="caution">
    <text evidence="3">The sequence shown here is derived from an EMBL/GenBank/DDBJ whole genome shotgun (WGS) entry which is preliminary data.</text>
</comment>
<evidence type="ECO:0008006" key="5">
    <source>
        <dbReference type="Google" id="ProtNLM"/>
    </source>
</evidence>
<gene>
    <name evidence="3" type="ORF">VPNG_08338</name>
</gene>
<keyword evidence="4" id="KW-1185">Reference proteome</keyword>
<organism evidence="3 4">
    <name type="scientific">Cytospora leucostoma</name>
    <dbReference type="NCBI Taxonomy" id="1230097"/>
    <lineage>
        <taxon>Eukaryota</taxon>
        <taxon>Fungi</taxon>
        <taxon>Dikarya</taxon>
        <taxon>Ascomycota</taxon>
        <taxon>Pezizomycotina</taxon>
        <taxon>Sordariomycetes</taxon>
        <taxon>Sordariomycetidae</taxon>
        <taxon>Diaporthales</taxon>
        <taxon>Cytosporaceae</taxon>
        <taxon>Cytospora</taxon>
    </lineage>
</organism>
<proteinExistence type="predicted"/>
<dbReference type="EMBL" id="LKEB01000057">
    <property type="protein sequence ID" value="ROW00016.1"/>
    <property type="molecule type" value="Genomic_DNA"/>
</dbReference>
<feature type="chain" id="PRO_5019367865" description="Ecp2 effector protein domain-containing protein" evidence="2">
    <location>
        <begin position="25"/>
        <end position="208"/>
    </location>
</feature>
<name>A0A423W9K1_9PEZI</name>
<reference evidence="3 4" key="1">
    <citation type="submission" date="2015-09" db="EMBL/GenBank/DDBJ databases">
        <title>Host preference determinants of Valsa canker pathogens revealed by comparative genomics.</title>
        <authorList>
            <person name="Yin Z."/>
            <person name="Huang L."/>
        </authorList>
    </citation>
    <scope>NUCLEOTIDE SEQUENCE [LARGE SCALE GENOMIC DNA]</scope>
    <source>
        <strain evidence="3 4">SXYLt</strain>
    </source>
</reference>
<keyword evidence="1" id="KW-0472">Membrane</keyword>
<feature type="transmembrane region" description="Helical" evidence="1">
    <location>
        <begin position="176"/>
        <end position="203"/>
    </location>
</feature>
<feature type="signal peptide" evidence="2">
    <location>
        <begin position="1"/>
        <end position="24"/>
    </location>
</feature>
<dbReference type="AlphaFoldDB" id="A0A423W9K1"/>
<dbReference type="Proteomes" id="UP000285146">
    <property type="component" value="Unassembled WGS sequence"/>
</dbReference>
<keyword evidence="1" id="KW-0812">Transmembrane</keyword>
<keyword evidence="2" id="KW-0732">Signal</keyword>
<sequence>MLSMLSKTMIFIAALVALLGMCQAAPWMAAVQQQYSRGDAILGSANGVGNNNNNNNPNLTKIICRPQMYVEARVDHTNDGIDYLRRKPQDPLGPPYFPPRTNRGHCTRVSCEYASAIYLCNDSDFGVQVPTATIADYAQAVRDGGGERCHFWDDDYGGTGYSKDVVWGQAFDVNGWFVVFIILGPFFFRFGFWGCSMLADFYLDGLGT</sequence>
<evidence type="ECO:0000313" key="3">
    <source>
        <dbReference type="EMBL" id="ROW00016.1"/>
    </source>
</evidence>
<dbReference type="InParanoid" id="A0A423W9K1"/>
<keyword evidence="1" id="KW-1133">Transmembrane helix</keyword>
<evidence type="ECO:0000256" key="1">
    <source>
        <dbReference type="SAM" id="Phobius"/>
    </source>
</evidence>
<accession>A0A423W9K1</accession>
<evidence type="ECO:0000256" key="2">
    <source>
        <dbReference type="SAM" id="SignalP"/>
    </source>
</evidence>
<protein>
    <recommendedName>
        <fullName evidence="5">Ecp2 effector protein domain-containing protein</fullName>
    </recommendedName>
</protein>
<dbReference type="OrthoDB" id="3552888at2759"/>
<evidence type="ECO:0000313" key="4">
    <source>
        <dbReference type="Proteomes" id="UP000285146"/>
    </source>
</evidence>